<dbReference type="InterPro" id="IPR029063">
    <property type="entry name" value="SAM-dependent_MTases_sf"/>
</dbReference>
<dbReference type="InterPro" id="IPR006342">
    <property type="entry name" value="FkbM_mtfrase"/>
</dbReference>
<dbReference type="NCBIfam" id="TIGR01444">
    <property type="entry name" value="fkbM_fam"/>
    <property type="match status" value="1"/>
</dbReference>
<feature type="domain" description="Methyltransferase FkbM" evidence="1">
    <location>
        <begin position="48"/>
        <end position="188"/>
    </location>
</feature>
<gene>
    <name evidence="2" type="ORF">BJ980_002722</name>
</gene>
<dbReference type="Proteomes" id="UP000540656">
    <property type="component" value="Unassembled WGS sequence"/>
</dbReference>
<dbReference type="GO" id="GO:0008168">
    <property type="term" value="F:methyltransferase activity"/>
    <property type="evidence" value="ECO:0007669"/>
    <property type="project" value="UniProtKB-KW"/>
</dbReference>
<name>A0A7Y9S4W9_9ACTN</name>
<dbReference type="EMBL" id="JACCAA010000001">
    <property type="protein sequence ID" value="NYG59799.1"/>
    <property type="molecule type" value="Genomic_DNA"/>
</dbReference>
<organism evidence="2 3">
    <name type="scientific">Nocardioides daedukensis</name>
    <dbReference type="NCBI Taxonomy" id="634462"/>
    <lineage>
        <taxon>Bacteria</taxon>
        <taxon>Bacillati</taxon>
        <taxon>Actinomycetota</taxon>
        <taxon>Actinomycetes</taxon>
        <taxon>Propionibacteriales</taxon>
        <taxon>Nocardioidaceae</taxon>
        <taxon>Nocardioides</taxon>
    </lineage>
</organism>
<keyword evidence="2" id="KW-0808">Transferase</keyword>
<evidence type="ECO:0000259" key="1">
    <source>
        <dbReference type="Pfam" id="PF05050"/>
    </source>
</evidence>
<keyword evidence="3" id="KW-1185">Reference proteome</keyword>
<sequence length="256" mass="28242">MAGRQRLAKLARLVTDEVRLDTANDLSHNGESEIQRAALTDPNPTIFDVGAHFGEWSGSLLSQPGSTPNLHMFEPSASTSSRARNIVGDRGQVHQVALSDHVGAAELQIVHEGAGSNSLVPFTAVGRTSGVVEEVELSTVDAFADQAGIPRITLLKIDAEGHDLAVMRGATRMLSRQAVDLIQFEYNIRWIDSRVFLLDAFELLMPFGYSMGKVTSRGVETYPTWHPTLETFREGNYLAYQPSWADRLRTFDWWGG</sequence>
<dbReference type="RefSeq" id="WP_179502814.1">
    <property type="nucleotide sequence ID" value="NZ_JACCAA010000001.1"/>
</dbReference>
<dbReference type="PANTHER" id="PTHR34203:SF15">
    <property type="entry name" value="SLL1173 PROTEIN"/>
    <property type="match status" value="1"/>
</dbReference>
<evidence type="ECO:0000313" key="2">
    <source>
        <dbReference type="EMBL" id="NYG59799.1"/>
    </source>
</evidence>
<dbReference type="GO" id="GO:0032259">
    <property type="term" value="P:methylation"/>
    <property type="evidence" value="ECO:0007669"/>
    <property type="project" value="UniProtKB-KW"/>
</dbReference>
<dbReference type="SUPFAM" id="SSF53335">
    <property type="entry name" value="S-adenosyl-L-methionine-dependent methyltransferases"/>
    <property type="match status" value="1"/>
</dbReference>
<keyword evidence="2" id="KW-0489">Methyltransferase</keyword>
<dbReference type="Gene3D" id="3.40.50.150">
    <property type="entry name" value="Vaccinia Virus protein VP39"/>
    <property type="match status" value="1"/>
</dbReference>
<proteinExistence type="predicted"/>
<dbReference type="AlphaFoldDB" id="A0A7Y9S4W9"/>
<reference evidence="2 3" key="1">
    <citation type="submission" date="2020-07" db="EMBL/GenBank/DDBJ databases">
        <title>Sequencing the genomes of 1000 actinobacteria strains.</title>
        <authorList>
            <person name="Klenk H.-P."/>
        </authorList>
    </citation>
    <scope>NUCLEOTIDE SEQUENCE [LARGE SCALE GENOMIC DNA]</scope>
    <source>
        <strain evidence="2 3">DSM 23819</strain>
    </source>
</reference>
<dbReference type="PANTHER" id="PTHR34203">
    <property type="entry name" value="METHYLTRANSFERASE, FKBM FAMILY PROTEIN"/>
    <property type="match status" value="1"/>
</dbReference>
<dbReference type="InterPro" id="IPR052514">
    <property type="entry name" value="SAM-dependent_MTase"/>
</dbReference>
<comment type="caution">
    <text evidence="2">The sequence shown here is derived from an EMBL/GenBank/DDBJ whole genome shotgun (WGS) entry which is preliminary data.</text>
</comment>
<protein>
    <submittedName>
        <fullName evidence="2">FkbM family methyltransferase</fullName>
    </submittedName>
</protein>
<dbReference type="Pfam" id="PF05050">
    <property type="entry name" value="Methyltransf_21"/>
    <property type="match status" value="1"/>
</dbReference>
<accession>A0A7Y9S4W9</accession>
<evidence type="ECO:0000313" key="3">
    <source>
        <dbReference type="Proteomes" id="UP000540656"/>
    </source>
</evidence>